<keyword evidence="2" id="KW-1185">Reference proteome</keyword>
<protein>
    <submittedName>
        <fullName evidence="1">Uncharacterized protein</fullName>
    </submittedName>
</protein>
<dbReference type="EMBL" id="MK479295">
    <property type="protein sequence ID" value="QBJ04002.1"/>
    <property type="molecule type" value="Genomic_DNA"/>
</dbReference>
<sequence length="80" mass="9075">MKSLLERLKDAEQNVYGAFELDEDTMCQLVDLLSQPPVAWTSQRSLDVRCKITAFTDEDSAKEHGDKSAWNDIVPLYKLG</sequence>
<dbReference type="KEGG" id="vg:77418122"/>
<evidence type="ECO:0000313" key="2">
    <source>
        <dbReference type="Proteomes" id="UP000293689"/>
    </source>
</evidence>
<accession>A0A481W6Z8</accession>
<dbReference type="Proteomes" id="UP000293689">
    <property type="component" value="Segment"/>
</dbReference>
<reference evidence="2" key="1">
    <citation type="submission" date="2019-02" db="EMBL/GenBank/DDBJ databases">
        <title>Complete genome of phage SEE-1.</title>
        <authorList>
            <person name="Lu M."/>
        </authorList>
    </citation>
    <scope>NUCLEOTIDE SEQUENCE [LARGE SCALE GENOMIC DNA]</scope>
</reference>
<evidence type="ECO:0000313" key="1">
    <source>
        <dbReference type="EMBL" id="QBJ04002.1"/>
    </source>
</evidence>
<dbReference type="RefSeq" id="YP_010582445.1">
    <property type="nucleotide sequence ID" value="NC_069151.1"/>
</dbReference>
<organism evidence="1 2">
    <name type="scientific">Salmonella phage vB_SenS_SE1</name>
    <dbReference type="NCBI Taxonomy" id="2530161"/>
    <lineage>
        <taxon>Viruses</taxon>
        <taxon>Duplodnaviria</taxon>
        <taxon>Heunggongvirae</taxon>
        <taxon>Uroviricota</taxon>
        <taxon>Caudoviricetes</taxon>
        <taxon>Sarkviridae</taxon>
        <taxon>Guernseyvirinae</taxon>
        <taxon>Cornellvirus</taxon>
        <taxon>Cornellvirus SE1</taxon>
    </lineage>
</organism>
<proteinExistence type="predicted"/>
<dbReference type="GeneID" id="77418122"/>
<name>A0A481W6Z8_9CAUD</name>